<protein>
    <recommendedName>
        <fullName evidence="6">Transmembrane protein</fullName>
    </recommendedName>
</protein>
<evidence type="ECO:0008006" key="6">
    <source>
        <dbReference type="Google" id="ProtNLM"/>
    </source>
</evidence>
<evidence type="ECO:0000313" key="2">
    <source>
        <dbReference type="EMBL" id="PPV05042.1"/>
    </source>
</evidence>
<proteinExistence type="predicted"/>
<sequence length="109" mass="12911">MLGVHVYFHSRRYRPPSRVERGLAMLWLVIRRLLCFSVALSFWGGAVYMGYLVLTRAASPSLLWWSAGLLPFGYILLHLGLYGAGHKRYDWNEDKKVHAERKRRYGWRW</sequence>
<dbReference type="Proteomes" id="UP000092503">
    <property type="component" value="Unassembled WGS sequence"/>
</dbReference>
<keyword evidence="1" id="KW-1133">Transmembrane helix</keyword>
<keyword evidence="1" id="KW-0472">Membrane</keyword>
<evidence type="ECO:0000313" key="4">
    <source>
        <dbReference type="Proteomes" id="UP000092503"/>
    </source>
</evidence>
<gene>
    <name evidence="3" type="ORF">XBLMG947_3127</name>
    <name evidence="2" type="ORF">XbrCFBP1976_19220</name>
</gene>
<evidence type="ECO:0000256" key="1">
    <source>
        <dbReference type="SAM" id="Phobius"/>
    </source>
</evidence>
<organism evidence="3 4">
    <name type="scientific">Xanthomonas bromi</name>
    <dbReference type="NCBI Taxonomy" id="56449"/>
    <lineage>
        <taxon>Bacteria</taxon>
        <taxon>Pseudomonadati</taxon>
        <taxon>Pseudomonadota</taxon>
        <taxon>Gammaproteobacteria</taxon>
        <taxon>Lysobacterales</taxon>
        <taxon>Lysobacteraceae</taxon>
        <taxon>Xanthomonas</taxon>
    </lineage>
</organism>
<keyword evidence="1" id="KW-0812">Transmembrane</keyword>
<dbReference type="Proteomes" id="UP000239710">
    <property type="component" value="Unassembled WGS sequence"/>
</dbReference>
<evidence type="ECO:0000313" key="3">
    <source>
        <dbReference type="EMBL" id="SBV52332.1"/>
    </source>
</evidence>
<feature type="transmembrane region" description="Helical" evidence="1">
    <location>
        <begin position="63"/>
        <end position="85"/>
    </location>
</feature>
<evidence type="ECO:0000313" key="5">
    <source>
        <dbReference type="Proteomes" id="UP000239710"/>
    </source>
</evidence>
<reference evidence="3 4" key="1">
    <citation type="submission" date="2016-06" db="EMBL/GenBank/DDBJ databases">
        <authorList>
            <person name="Kjaerup R.B."/>
            <person name="Dalgaard T.S."/>
            <person name="Juul-Madsen H.R."/>
        </authorList>
    </citation>
    <scope>NUCLEOTIDE SEQUENCE [LARGE SCALE GENOMIC DNA]</scope>
    <source>
        <strain evidence="3">LMG947</strain>
    </source>
</reference>
<name>A0A1C3NPL7_9XANT</name>
<dbReference type="EMBL" id="MDCE01000040">
    <property type="protein sequence ID" value="PPV05042.1"/>
    <property type="molecule type" value="Genomic_DNA"/>
</dbReference>
<reference evidence="2 5" key="2">
    <citation type="submission" date="2016-08" db="EMBL/GenBank/DDBJ databases">
        <title>Evolution of the type three secretion system and type three effector repertoires in Xanthomonas.</title>
        <authorList>
            <person name="Merda D."/>
            <person name="Briand M."/>
            <person name="Bosis E."/>
            <person name="Rousseau C."/>
            <person name="Portier P."/>
            <person name="Jacques M.-A."/>
            <person name="Fischer-Le Saux M."/>
        </authorList>
    </citation>
    <scope>NUCLEOTIDE SEQUENCE [LARGE SCALE GENOMIC DNA]</scope>
    <source>
        <strain evidence="2 5">CFBP1976</strain>
    </source>
</reference>
<keyword evidence="5" id="KW-1185">Reference proteome</keyword>
<dbReference type="EMBL" id="FLTX01000049">
    <property type="protein sequence ID" value="SBV52332.1"/>
    <property type="molecule type" value="Genomic_DNA"/>
</dbReference>
<dbReference type="AlphaFoldDB" id="A0A1C3NPL7"/>
<accession>A0A1C3NPL7</accession>
<dbReference type="STRING" id="56449.XBLMG947_3127"/>